<feature type="transmembrane region" description="Helical" evidence="10">
    <location>
        <begin position="175"/>
        <end position="194"/>
    </location>
</feature>
<dbReference type="GO" id="GO:0004713">
    <property type="term" value="F:protein tyrosine kinase activity"/>
    <property type="evidence" value="ECO:0007669"/>
    <property type="project" value="TreeGrafter"/>
</dbReference>
<organism evidence="12 13">
    <name type="scientific">Cellulosimicrobium aquatile</name>
    <dbReference type="NCBI Taxonomy" id="1612203"/>
    <lineage>
        <taxon>Bacteria</taxon>
        <taxon>Bacillati</taxon>
        <taxon>Actinomycetota</taxon>
        <taxon>Actinomycetes</taxon>
        <taxon>Micrococcales</taxon>
        <taxon>Promicromonosporaceae</taxon>
        <taxon>Cellulosimicrobium</taxon>
    </lineage>
</organism>
<dbReference type="GO" id="GO:0005886">
    <property type="term" value="C:plasma membrane"/>
    <property type="evidence" value="ECO:0007669"/>
    <property type="project" value="UniProtKB-SubCell"/>
</dbReference>
<evidence type="ECO:0000256" key="4">
    <source>
        <dbReference type="ARBA" id="ARBA00022692"/>
    </source>
</evidence>
<feature type="domain" description="Polysaccharide chain length determinant N-terminal" evidence="11">
    <location>
        <begin position="2"/>
        <end position="89"/>
    </location>
</feature>
<comment type="similarity">
    <text evidence="2">Belongs to the CpsC/CapA family.</text>
</comment>
<dbReference type="InterPro" id="IPR003856">
    <property type="entry name" value="LPS_length_determ_N"/>
</dbReference>
<proteinExistence type="inferred from homology"/>
<comment type="subcellular location">
    <subcellularLocation>
        <location evidence="1">Cell membrane</location>
        <topology evidence="1">Multi-pass membrane protein</topology>
    </subcellularLocation>
</comment>
<evidence type="ECO:0000313" key="13">
    <source>
        <dbReference type="Proteomes" id="UP000186235"/>
    </source>
</evidence>
<evidence type="ECO:0000259" key="11">
    <source>
        <dbReference type="Pfam" id="PF02706"/>
    </source>
</evidence>
<feature type="region of interest" description="Disordered" evidence="9">
    <location>
        <begin position="454"/>
        <end position="487"/>
    </location>
</feature>
<dbReference type="PANTHER" id="PTHR32309">
    <property type="entry name" value="TYROSINE-PROTEIN KINASE"/>
    <property type="match status" value="1"/>
</dbReference>
<evidence type="ECO:0000256" key="5">
    <source>
        <dbReference type="ARBA" id="ARBA00022741"/>
    </source>
</evidence>
<reference evidence="13" key="1">
    <citation type="submission" date="2017-01" db="EMBL/GenBank/DDBJ databases">
        <authorList>
            <person name="Varghese N."/>
            <person name="Submissions S."/>
        </authorList>
    </citation>
    <scope>NUCLEOTIDE SEQUENCE [LARGE SCALE GENOMIC DNA]</scope>
    <source>
        <strain evidence="13">3bp</strain>
    </source>
</reference>
<dbReference type="GeneID" id="95685986"/>
<keyword evidence="6" id="KW-0067">ATP-binding</keyword>
<dbReference type="AlphaFoldDB" id="A0A1N6VAF4"/>
<dbReference type="RefSeq" id="WP_061268684.1">
    <property type="nucleotide sequence ID" value="NZ_FTMI01000007.1"/>
</dbReference>
<keyword evidence="13" id="KW-1185">Reference proteome</keyword>
<gene>
    <name evidence="12" type="ORF">SAMN05518682_3524</name>
</gene>
<evidence type="ECO:0000313" key="12">
    <source>
        <dbReference type="EMBL" id="SIQ74870.1"/>
    </source>
</evidence>
<keyword evidence="4 10" id="KW-0812">Transmembrane</keyword>
<name>A0A1N6VAF4_9MICO</name>
<feature type="compositionally biased region" description="Low complexity" evidence="9">
    <location>
        <begin position="461"/>
        <end position="476"/>
    </location>
</feature>
<dbReference type="Proteomes" id="UP000186235">
    <property type="component" value="Unassembled WGS sequence"/>
</dbReference>
<dbReference type="PANTHER" id="PTHR32309:SF13">
    <property type="entry name" value="FERRIC ENTEROBACTIN TRANSPORT PROTEIN FEPE"/>
    <property type="match status" value="1"/>
</dbReference>
<feature type="compositionally biased region" description="Basic and acidic residues" evidence="9">
    <location>
        <begin position="477"/>
        <end position="487"/>
    </location>
</feature>
<keyword evidence="7 10" id="KW-1133">Transmembrane helix</keyword>
<dbReference type="Pfam" id="PF10609">
    <property type="entry name" value="ParA"/>
    <property type="match status" value="1"/>
</dbReference>
<protein>
    <submittedName>
        <fullName evidence="12">Capsular exopolysaccharide family</fullName>
    </submittedName>
</protein>
<dbReference type="CDD" id="cd05387">
    <property type="entry name" value="BY-kinase"/>
    <property type="match status" value="1"/>
</dbReference>
<dbReference type="Pfam" id="PF02706">
    <property type="entry name" value="Wzz"/>
    <property type="match status" value="1"/>
</dbReference>
<evidence type="ECO:0000256" key="10">
    <source>
        <dbReference type="SAM" id="Phobius"/>
    </source>
</evidence>
<dbReference type="InterPro" id="IPR050445">
    <property type="entry name" value="Bact_polysacc_biosynth/exp"/>
</dbReference>
<dbReference type="InterPro" id="IPR027417">
    <property type="entry name" value="P-loop_NTPase"/>
</dbReference>
<keyword evidence="3" id="KW-1003">Cell membrane</keyword>
<evidence type="ECO:0000256" key="9">
    <source>
        <dbReference type="SAM" id="MobiDB-lite"/>
    </source>
</evidence>
<dbReference type="NCBIfam" id="TIGR01007">
    <property type="entry name" value="eps_fam"/>
    <property type="match status" value="1"/>
</dbReference>
<evidence type="ECO:0000256" key="7">
    <source>
        <dbReference type="ARBA" id="ARBA00022989"/>
    </source>
</evidence>
<sequence length="487" mass="51356">MTLREYVTAVLRHWVVVAVCAVLGAVAGFGYARSEPKVYQSSASVMVVPEQGENAAELVQGSNYVQNLVASYAVLAQSPYVLEPVIEDLGLDTTPARLARSVSVNTPLNTVVIEIAVSDTSPDRAREIADGISDQLALAVPELSPQLADSSSAVRITTIAPARQPVNPIAPNTRLLTMVGLAAGLAVGVTYAVLRELLARRVVSSSSIQSMLGVPFLGEVVKVPSRTSLPAVVAAGPGSRPSESVRTLVANVRFADVDHGRRVLMVSSGDAGEGKSSIAISLALSLAEDGSSVLLVDADLRRPSIARVTGLEGSVGLTNLLVGDVAQEDIVLPWTRPNLFVLPSGVLPANPGVLLSSERLVAVIGDLRTHYDYVVIDTAPILPLSDPLWLSRAVDGVLVVARARKTRISRLRQTVDKFERGEADVIGIVLNDVKPRGRSAYYVDDPRVGIPGAFSRETGSADVRPVATADDAAAPRAVEDADRRTTP</sequence>
<keyword evidence="8 10" id="KW-0472">Membrane</keyword>
<dbReference type="InterPro" id="IPR033756">
    <property type="entry name" value="YlxH/NBP35"/>
</dbReference>
<dbReference type="InterPro" id="IPR005702">
    <property type="entry name" value="Wzc-like_C"/>
</dbReference>
<dbReference type="SUPFAM" id="SSF52540">
    <property type="entry name" value="P-loop containing nucleoside triphosphate hydrolases"/>
    <property type="match status" value="1"/>
</dbReference>
<feature type="transmembrane region" description="Helical" evidence="10">
    <location>
        <begin position="12"/>
        <end position="32"/>
    </location>
</feature>
<evidence type="ECO:0000256" key="2">
    <source>
        <dbReference type="ARBA" id="ARBA00006683"/>
    </source>
</evidence>
<evidence type="ECO:0000256" key="8">
    <source>
        <dbReference type="ARBA" id="ARBA00023136"/>
    </source>
</evidence>
<evidence type="ECO:0000256" key="6">
    <source>
        <dbReference type="ARBA" id="ARBA00022840"/>
    </source>
</evidence>
<dbReference type="Gene3D" id="3.40.50.300">
    <property type="entry name" value="P-loop containing nucleotide triphosphate hydrolases"/>
    <property type="match status" value="1"/>
</dbReference>
<evidence type="ECO:0000256" key="3">
    <source>
        <dbReference type="ARBA" id="ARBA00022475"/>
    </source>
</evidence>
<dbReference type="GO" id="GO:0005524">
    <property type="term" value="F:ATP binding"/>
    <property type="evidence" value="ECO:0007669"/>
    <property type="project" value="UniProtKB-KW"/>
</dbReference>
<accession>A0A1N6VAF4</accession>
<evidence type="ECO:0000256" key="1">
    <source>
        <dbReference type="ARBA" id="ARBA00004651"/>
    </source>
</evidence>
<dbReference type="EMBL" id="FTMI01000007">
    <property type="protein sequence ID" value="SIQ74870.1"/>
    <property type="molecule type" value="Genomic_DNA"/>
</dbReference>
<keyword evidence="5" id="KW-0547">Nucleotide-binding</keyword>